<organism evidence="5 6">
    <name type="scientific">Stenomitos frigidus AS-A4</name>
    <dbReference type="NCBI Taxonomy" id="2933935"/>
    <lineage>
        <taxon>Bacteria</taxon>
        <taxon>Bacillati</taxon>
        <taxon>Cyanobacteriota</taxon>
        <taxon>Cyanophyceae</taxon>
        <taxon>Leptolyngbyales</taxon>
        <taxon>Leptolyngbyaceae</taxon>
        <taxon>Stenomitos</taxon>
    </lineage>
</organism>
<dbReference type="PROSITE" id="PS50043">
    <property type="entry name" value="HTH_LUXR_2"/>
    <property type="match status" value="1"/>
</dbReference>
<keyword evidence="2" id="KW-0238">DNA-binding</keyword>
<comment type="caution">
    <text evidence="5">The sequence shown here is derived from an EMBL/GenBank/DDBJ whole genome shotgun (WGS) entry which is preliminary data.</text>
</comment>
<keyword evidence="3" id="KW-0804">Transcription</keyword>
<feature type="domain" description="HTH luxR-type" evidence="4">
    <location>
        <begin position="94"/>
        <end position="159"/>
    </location>
</feature>
<evidence type="ECO:0000313" key="5">
    <source>
        <dbReference type="EMBL" id="MEP1061263.1"/>
    </source>
</evidence>
<dbReference type="PROSITE" id="PS00622">
    <property type="entry name" value="HTH_LUXR_1"/>
    <property type="match status" value="1"/>
</dbReference>
<accession>A0ABV0KPT9</accession>
<sequence>MSTLFIKVFVAYPNKYLNEERFMISTPLPTKNNFEPLKLPTQIDSFKNFPVKHALMHVAQTAAEALKHAYSVQVEYSNDTQTVSIRAIKPEYRHLMFVESLSPRELEVLQLIVEGDRNPIIAQKLYIAEATVKTHVRSILQKLCVSDRTQAAIRALRIGLVH</sequence>
<dbReference type="InterPro" id="IPR036388">
    <property type="entry name" value="WH-like_DNA-bd_sf"/>
</dbReference>
<name>A0ABV0KPT9_9CYAN</name>
<evidence type="ECO:0000256" key="1">
    <source>
        <dbReference type="ARBA" id="ARBA00023015"/>
    </source>
</evidence>
<dbReference type="Pfam" id="PF00196">
    <property type="entry name" value="GerE"/>
    <property type="match status" value="1"/>
</dbReference>
<dbReference type="InterPro" id="IPR016032">
    <property type="entry name" value="Sig_transdc_resp-reg_C-effctor"/>
</dbReference>
<dbReference type="InterPro" id="IPR000792">
    <property type="entry name" value="Tscrpt_reg_LuxR_C"/>
</dbReference>
<proteinExistence type="predicted"/>
<evidence type="ECO:0000259" key="4">
    <source>
        <dbReference type="PROSITE" id="PS50043"/>
    </source>
</evidence>
<dbReference type="PRINTS" id="PR00038">
    <property type="entry name" value="HTHLUXR"/>
</dbReference>
<dbReference type="SMART" id="SM00421">
    <property type="entry name" value="HTH_LUXR"/>
    <property type="match status" value="1"/>
</dbReference>
<reference evidence="5 6" key="1">
    <citation type="submission" date="2022-04" db="EMBL/GenBank/DDBJ databases">
        <title>Positive selection, recombination, and allopatry shape intraspecific diversity of widespread and dominant cyanobacteria.</title>
        <authorList>
            <person name="Wei J."/>
            <person name="Shu W."/>
            <person name="Hu C."/>
        </authorList>
    </citation>
    <scope>NUCLEOTIDE SEQUENCE [LARGE SCALE GENOMIC DNA]</scope>
    <source>
        <strain evidence="5 6">AS-A4</strain>
    </source>
</reference>
<evidence type="ECO:0000256" key="3">
    <source>
        <dbReference type="ARBA" id="ARBA00023163"/>
    </source>
</evidence>
<dbReference type="PANTHER" id="PTHR44688:SF25">
    <property type="entry name" value="HTH LUXR-TYPE DOMAIN-CONTAINING PROTEIN"/>
    <property type="match status" value="1"/>
</dbReference>
<dbReference type="EMBL" id="JAMPLM010000030">
    <property type="protein sequence ID" value="MEP1061263.1"/>
    <property type="molecule type" value="Genomic_DNA"/>
</dbReference>
<dbReference type="PANTHER" id="PTHR44688">
    <property type="entry name" value="DNA-BINDING TRANSCRIPTIONAL ACTIVATOR DEVR_DOSR"/>
    <property type="match status" value="1"/>
</dbReference>
<dbReference type="CDD" id="cd06170">
    <property type="entry name" value="LuxR_C_like"/>
    <property type="match status" value="1"/>
</dbReference>
<dbReference type="Gene3D" id="1.10.10.10">
    <property type="entry name" value="Winged helix-like DNA-binding domain superfamily/Winged helix DNA-binding domain"/>
    <property type="match status" value="1"/>
</dbReference>
<dbReference type="Proteomes" id="UP001476950">
    <property type="component" value="Unassembled WGS sequence"/>
</dbReference>
<evidence type="ECO:0000313" key="6">
    <source>
        <dbReference type="Proteomes" id="UP001476950"/>
    </source>
</evidence>
<evidence type="ECO:0000256" key="2">
    <source>
        <dbReference type="ARBA" id="ARBA00023125"/>
    </source>
</evidence>
<gene>
    <name evidence="5" type="ORF">NDI38_22790</name>
</gene>
<keyword evidence="6" id="KW-1185">Reference proteome</keyword>
<keyword evidence="1" id="KW-0805">Transcription regulation</keyword>
<dbReference type="SUPFAM" id="SSF46894">
    <property type="entry name" value="C-terminal effector domain of the bipartite response regulators"/>
    <property type="match status" value="1"/>
</dbReference>
<protein>
    <submittedName>
        <fullName evidence="5">Response regulator transcription factor</fullName>
    </submittedName>
</protein>